<evidence type="ECO:0000256" key="3">
    <source>
        <dbReference type="ARBA" id="ARBA00022676"/>
    </source>
</evidence>
<dbReference type="Pfam" id="PF00535">
    <property type="entry name" value="Glycos_transf_2"/>
    <property type="match status" value="1"/>
</dbReference>
<dbReference type="GeneID" id="79883623"/>
<reference evidence="11" key="1">
    <citation type="submission" date="2022-07" db="EMBL/GenBank/DDBJ databases">
        <authorList>
            <person name="Wu T."/>
        </authorList>
    </citation>
    <scope>NUCLEOTIDE SEQUENCE</scope>
    <source>
        <strain evidence="11">SD-1</strain>
    </source>
</reference>
<evidence type="ECO:0000313" key="11">
    <source>
        <dbReference type="EMBL" id="UYV96983.1"/>
    </source>
</evidence>
<proteinExistence type="inferred from homology"/>
<evidence type="ECO:0000256" key="5">
    <source>
        <dbReference type="ARBA" id="ARBA00023136"/>
    </source>
</evidence>
<comment type="function">
    <text evidence="6">Catalyzes the glycosylation of 4,4'-diaponeurosporenoate, i.e. the esterification of glucose at the C1'' position with the carboxyl group of 4,4'-diaponeurosporenic acid, to form glycosyl-4,4'-diaponeurosporenoate. This is a step in the biosynthesis of staphyloxanthin, an orange pigment present in most staphylococci strains.</text>
</comment>
<comment type="similarity">
    <text evidence="8">Belongs to the glycosyltransferase 2 family. CrtQ subfamily.</text>
</comment>
<evidence type="ECO:0000313" key="12">
    <source>
        <dbReference type="Proteomes" id="UP001163293"/>
    </source>
</evidence>
<protein>
    <recommendedName>
        <fullName evidence="9">4,4'-diaponeurosporenoate glycosyltransferase</fullName>
    </recommendedName>
</protein>
<evidence type="ECO:0000259" key="10">
    <source>
        <dbReference type="Pfam" id="PF00535"/>
    </source>
</evidence>
<evidence type="ECO:0000256" key="1">
    <source>
        <dbReference type="ARBA" id="ARBA00004236"/>
    </source>
</evidence>
<dbReference type="InterPro" id="IPR029044">
    <property type="entry name" value="Nucleotide-diphossugar_trans"/>
</dbReference>
<feature type="domain" description="Glycosyltransferase 2-like" evidence="10">
    <location>
        <begin position="59"/>
        <end position="169"/>
    </location>
</feature>
<dbReference type="PANTHER" id="PTHR43646">
    <property type="entry name" value="GLYCOSYLTRANSFERASE"/>
    <property type="match status" value="1"/>
</dbReference>
<evidence type="ECO:0000256" key="6">
    <source>
        <dbReference type="ARBA" id="ARBA00037281"/>
    </source>
</evidence>
<keyword evidence="5" id="KW-0472">Membrane</keyword>
<keyword evidence="3 11" id="KW-0328">Glycosyltransferase</keyword>
<evidence type="ECO:0000256" key="7">
    <source>
        <dbReference type="ARBA" id="ARBA00037904"/>
    </source>
</evidence>
<dbReference type="GO" id="GO:0016757">
    <property type="term" value="F:glycosyltransferase activity"/>
    <property type="evidence" value="ECO:0007669"/>
    <property type="project" value="UniProtKB-KW"/>
</dbReference>
<dbReference type="InterPro" id="IPR001173">
    <property type="entry name" value="Glyco_trans_2-like"/>
</dbReference>
<dbReference type="SUPFAM" id="SSF53448">
    <property type="entry name" value="Nucleotide-diphospho-sugar transferases"/>
    <property type="match status" value="1"/>
</dbReference>
<dbReference type="PANTHER" id="PTHR43646:SF2">
    <property type="entry name" value="GLYCOSYLTRANSFERASE 2-LIKE DOMAIN-CONTAINING PROTEIN"/>
    <property type="match status" value="1"/>
</dbReference>
<evidence type="ECO:0000256" key="4">
    <source>
        <dbReference type="ARBA" id="ARBA00022679"/>
    </source>
</evidence>
<organism evidence="11 12">
    <name type="scientific">Paenarthrobacter ureafaciens</name>
    <dbReference type="NCBI Taxonomy" id="37931"/>
    <lineage>
        <taxon>Bacteria</taxon>
        <taxon>Bacillati</taxon>
        <taxon>Actinomycetota</taxon>
        <taxon>Actinomycetes</taxon>
        <taxon>Micrococcales</taxon>
        <taxon>Micrococcaceae</taxon>
        <taxon>Paenarthrobacter</taxon>
    </lineage>
</organism>
<accession>A0AAX3EGB1</accession>
<comment type="pathway">
    <text evidence="7">Carotenoid biosynthesis; staphyloxanthin biosynthesis; staphyloxanthin from farnesyl diphosphate: step 4/5.</text>
</comment>
<sequence length="263" mass="28089">MPAHNEEEELGPALSAIRHAADALSAGNLRREVQAADARRAEDSAAEAGTAQGPQVSVSITVVLDSCTDGSRDIVRAHATADARVRMIETRARSTGASRAAGVMAALADLEAERGTNPDTVWLANTDADSRVPTNWLIRQVELANAGVDVVLGSVEPDSRTADPGILRRWLELHPFREDHPHIYGANFGVRASAYLAVGGFPKLQAHEDRILATRLSRQGFVIRSTDANRVVTSSRTTARAPQGFATYLRTLGELAPVTADIA</sequence>
<evidence type="ECO:0000256" key="8">
    <source>
        <dbReference type="ARBA" id="ARBA00038120"/>
    </source>
</evidence>
<name>A0AAX3EGB1_PAEUR</name>
<comment type="subcellular location">
    <subcellularLocation>
        <location evidence="1">Cell membrane</location>
    </subcellularLocation>
</comment>
<dbReference type="EMBL" id="CP101185">
    <property type="protein sequence ID" value="UYV96983.1"/>
    <property type="molecule type" value="Genomic_DNA"/>
</dbReference>
<keyword evidence="2" id="KW-1003">Cell membrane</keyword>
<dbReference type="RefSeq" id="WP_079941453.1">
    <property type="nucleotide sequence ID" value="NZ_CP014574.1"/>
</dbReference>
<dbReference type="Proteomes" id="UP001163293">
    <property type="component" value="Chromosome"/>
</dbReference>
<keyword evidence="4 11" id="KW-0808">Transferase</keyword>
<dbReference type="GO" id="GO:0005886">
    <property type="term" value="C:plasma membrane"/>
    <property type="evidence" value="ECO:0007669"/>
    <property type="project" value="UniProtKB-SubCell"/>
</dbReference>
<keyword evidence="12" id="KW-1185">Reference proteome</keyword>
<dbReference type="Gene3D" id="3.90.550.10">
    <property type="entry name" value="Spore Coat Polysaccharide Biosynthesis Protein SpsA, Chain A"/>
    <property type="match status" value="1"/>
</dbReference>
<evidence type="ECO:0000256" key="2">
    <source>
        <dbReference type="ARBA" id="ARBA00022475"/>
    </source>
</evidence>
<gene>
    <name evidence="11" type="ORF">NL394_18350</name>
</gene>
<evidence type="ECO:0000256" key="9">
    <source>
        <dbReference type="ARBA" id="ARBA00040345"/>
    </source>
</evidence>
<dbReference type="AlphaFoldDB" id="A0AAX3EGB1"/>